<feature type="domain" description="Prepilin type IV endopeptidase peptidase" evidence="3">
    <location>
        <begin position="10"/>
        <end position="112"/>
    </location>
</feature>
<feature type="transmembrane region" description="Helical" evidence="2">
    <location>
        <begin position="98"/>
        <end position="118"/>
    </location>
</feature>
<name>A0ABR7RYU5_AQUAC</name>
<dbReference type="PANTHER" id="PTHR30487:SF0">
    <property type="entry name" value="PREPILIN LEADER PEPTIDASE_N-METHYLTRANSFERASE-RELATED"/>
    <property type="match status" value="1"/>
</dbReference>
<keyword evidence="2" id="KW-0472">Membrane</keyword>
<evidence type="ECO:0000256" key="1">
    <source>
        <dbReference type="ARBA" id="ARBA00005801"/>
    </source>
</evidence>
<evidence type="ECO:0000313" key="5">
    <source>
        <dbReference type="Proteomes" id="UP000744555"/>
    </source>
</evidence>
<dbReference type="InterPro" id="IPR000045">
    <property type="entry name" value="Prepilin_IV_endopep_pep"/>
</dbReference>
<dbReference type="Gene3D" id="1.20.120.1220">
    <property type="match status" value="1"/>
</dbReference>
<evidence type="ECO:0000256" key="2">
    <source>
        <dbReference type="SAM" id="Phobius"/>
    </source>
</evidence>
<comment type="caution">
    <text evidence="4">The sequence shown here is derived from an EMBL/GenBank/DDBJ whole genome shotgun (WGS) entry which is preliminary data.</text>
</comment>
<dbReference type="Pfam" id="PF01478">
    <property type="entry name" value="Peptidase_A24"/>
    <property type="match status" value="1"/>
</dbReference>
<keyword evidence="2" id="KW-0812">Transmembrane</keyword>
<comment type="similarity">
    <text evidence="1">Belongs to the peptidase A24 family.</text>
</comment>
<dbReference type="EMBL" id="LZEU01000001">
    <property type="protein sequence ID" value="MBC9250476.1"/>
    <property type="molecule type" value="Genomic_DNA"/>
</dbReference>
<dbReference type="Proteomes" id="UP000744555">
    <property type="component" value="Unassembled WGS sequence"/>
</dbReference>
<accession>A0ABR7RYU5</accession>
<proteinExistence type="inferred from homology"/>
<dbReference type="RefSeq" id="WP_187805568.1">
    <property type="nucleotide sequence ID" value="NZ_LZEU01000001.1"/>
</dbReference>
<evidence type="ECO:0000259" key="3">
    <source>
        <dbReference type="Pfam" id="PF01478"/>
    </source>
</evidence>
<feature type="transmembrane region" description="Helical" evidence="2">
    <location>
        <begin position="59"/>
        <end position="78"/>
    </location>
</feature>
<dbReference type="InterPro" id="IPR050882">
    <property type="entry name" value="Prepilin_peptidase/N-MTase"/>
</dbReference>
<organism evidence="4 5">
    <name type="scientific">Aquipseudomonas alcaligenes</name>
    <name type="common">Pseudomonas alcaligenes</name>
    <dbReference type="NCBI Taxonomy" id="43263"/>
    <lineage>
        <taxon>Bacteria</taxon>
        <taxon>Pseudomonadati</taxon>
        <taxon>Pseudomonadota</taxon>
        <taxon>Gammaproteobacteria</taxon>
        <taxon>Pseudomonadales</taxon>
        <taxon>Pseudomonadaceae</taxon>
        <taxon>Aquipseudomonas</taxon>
    </lineage>
</organism>
<sequence length="181" mass="19437">MVIEQLFTALVLLGLLGYAVVSDLRCHRIPNRLILTGLLLAAALQLYSSGLAGLGNGALGMLIGFALFLPLYAMGGMAAGDVKLMAMAGSFLSPNHALWMAFFSLIAGGLCGFLIILVRGQLAMTLSRYWLMVMAREHVAPAENEVAGKPFPYSIAVLLGSCLGFVWQPLNPWQLWSYAFG</sequence>
<dbReference type="PANTHER" id="PTHR30487">
    <property type="entry name" value="TYPE 4 PREPILIN-LIKE PROTEINS LEADER PEPTIDE-PROCESSING ENZYME"/>
    <property type="match status" value="1"/>
</dbReference>
<evidence type="ECO:0000313" key="4">
    <source>
        <dbReference type="EMBL" id="MBC9250476.1"/>
    </source>
</evidence>
<keyword evidence="2" id="KW-1133">Transmembrane helix</keyword>
<protein>
    <recommendedName>
        <fullName evidence="3">Prepilin type IV endopeptidase peptidase domain-containing protein</fullName>
    </recommendedName>
</protein>
<gene>
    <name evidence="4" type="ORF">A9179_09345</name>
</gene>
<keyword evidence="5" id="KW-1185">Reference proteome</keyword>
<reference evidence="4 5" key="1">
    <citation type="submission" date="2016-06" db="EMBL/GenBank/DDBJ databases">
        <authorList>
            <person name="Ramos C."/>
            <person name="Pintado A."/>
            <person name="Crespo-Gomez J.I."/>
        </authorList>
    </citation>
    <scope>NUCLEOTIDE SEQUENCE [LARGE SCALE GENOMIC DNA]</scope>
    <source>
        <strain evidence="4 5">AVO110</strain>
    </source>
</reference>